<gene>
    <name evidence="2" type="ORF">LS80_007010</name>
</gene>
<evidence type="ECO:0000313" key="3">
    <source>
        <dbReference type="Proteomes" id="UP000029861"/>
    </source>
</evidence>
<name>A0A4V6YSB1_9HELI</name>
<dbReference type="EMBL" id="JRPK02000022">
    <property type="protein sequence ID" value="TLD97182.1"/>
    <property type="molecule type" value="Genomic_DNA"/>
</dbReference>
<feature type="transmembrane region" description="Helical" evidence="1">
    <location>
        <begin position="65"/>
        <end position="86"/>
    </location>
</feature>
<feature type="non-terminal residue" evidence="2">
    <location>
        <position position="187"/>
    </location>
</feature>
<reference evidence="2 3" key="1">
    <citation type="journal article" date="2014" name="Genome Announc.">
        <title>Draft genome sequences of eight enterohepatic helicobacter species isolated from both laboratory and wild rodents.</title>
        <authorList>
            <person name="Sheh A."/>
            <person name="Shen Z."/>
            <person name="Fox J.G."/>
        </authorList>
    </citation>
    <scope>NUCLEOTIDE SEQUENCE [LARGE SCALE GENOMIC DNA]</scope>
    <source>
        <strain evidence="2 3">ATCC 49310</strain>
    </source>
</reference>
<dbReference type="AlphaFoldDB" id="A0A4V6YSB1"/>
<proteinExistence type="predicted"/>
<accession>A0A4V6YSB1</accession>
<dbReference type="RefSeq" id="WP_138120837.1">
    <property type="nucleotide sequence ID" value="NZ_JRPK02000022.1"/>
</dbReference>
<protein>
    <submittedName>
        <fullName evidence="2">Uncharacterized protein</fullName>
    </submittedName>
</protein>
<organism evidence="2 3">
    <name type="scientific">Helicobacter trogontum</name>
    <dbReference type="NCBI Taxonomy" id="50960"/>
    <lineage>
        <taxon>Bacteria</taxon>
        <taxon>Pseudomonadati</taxon>
        <taxon>Campylobacterota</taxon>
        <taxon>Epsilonproteobacteria</taxon>
        <taxon>Campylobacterales</taxon>
        <taxon>Helicobacteraceae</taxon>
        <taxon>Helicobacter</taxon>
    </lineage>
</organism>
<evidence type="ECO:0000313" key="2">
    <source>
        <dbReference type="EMBL" id="TLD97182.1"/>
    </source>
</evidence>
<evidence type="ECO:0000256" key="1">
    <source>
        <dbReference type="SAM" id="Phobius"/>
    </source>
</evidence>
<keyword evidence="1" id="KW-0472">Membrane</keyword>
<keyword evidence="1" id="KW-1133">Transmembrane helix</keyword>
<feature type="transmembrane region" description="Helical" evidence="1">
    <location>
        <begin position="139"/>
        <end position="166"/>
    </location>
</feature>
<comment type="caution">
    <text evidence="2">The sequence shown here is derived from an EMBL/GenBank/DDBJ whole genome shotgun (WGS) entry which is preliminary data.</text>
</comment>
<keyword evidence="1" id="KW-0812">Transmembrane</keyword>
<dbReference type="Proteomes" id="UP000029861">
    <property type="component" value="Unassembled WGS sequence"/>
</dbReference>
<sequence>MNKQQSIYASLNVCQCEFDKNLPQKQKTFNDLGNATENFLNIYLPANAGFVSAMSDTIYPRNRPFYVPNIPTITLGVNYGVIAYLFKKAEGKSDGRAAGEATLEFIASWQGGNLGGYATQKLATKAASRFGITMAGRILGGYVGSVIPIGGTIVGAIAGALIAGVINDVIFADEDEQLKKDKAHNAE</sequence>